<keyword evidence="2" id="KW-1185">Reference proteome</keyword>
<evidence type="ECO:0000313" key="2">
    <source>
        <dbReference type="Proteomes" id="UP001251085"/>
    </source>
</evidence>
<organism evidence="1 2">
    <name type="scientific">Paracoccus broussonetiae</name>
    <dbReference type="NCBI Taxonomy" id="3075834"/>
    <lineage>
        <taxon>Bacteria</taxon>
        <taxon>Pseudomonadati</taxon>
        <taxon>Pseudomonadota</taxon>
        <taxon>Alphaproteobacteria</taxon>
        <taxon>Rhodobacterales</taxon>
        <taxon>Paracoccaceae</taxon>
        <taxon>Paracoccus</taxon>
    </lineage>
</organism>
<dbReference type="Proteomes" id="UP001251085">
    <property type="component" value="Unassembled WGS sequence"/>
</dbReference>
<proteinExistence type="predicted"/>
<dbReference type="RefSeq" id="WP_311759896.1">
    <property type="nucleotide sequence ID" value="NZ_JAVRQI010000009.1"/>
</dbReference>
<evidence type="ECO:0000313" key="1">
    <source>
        <dbReference type="EMBL" id="MDT1062801.1"/>
    </source>
</evidence>
<reference evidence="2" key="1">
    <citation type="submission" date="2023-07" db="EMBL/GenBank/DDBJ databases">
        <title>Characterization of two Paracoccaceae strains isolated from Phycosphere and proposal of Xinfangfangia lacusdiani sp. nov.</title>
        <authorList>
            <person name="Deng Y."/>
            <person name="Zhang Y.Q."/>
        </authorList>
    </citation>
    <scope>NUCLEOTIDE SEQUENCE [LARGE SCALE GENOMIC DNA]</scope>
    <source>
        <strain evidence="2">CPCC 101403</strain>
    </source>
</reference>
<name>A0ABU3EEY3_9RHOB</name>
<dbReference type="PANTHER" id="PTHR35802:SF1">
    <property type="entry name" value="PROTEASE SYNTHASE AND SPORULATION PROTEIN PAI 2"/>
    <property type="match status" value="1"/>
</dbReference>
<dbReference type="Gene3D" id="2.30.110.10">
    <property type="entry name" value="Electron Transport, Fmn-binding Protein, Chain A"/>
    <property type="match status" value="1"/>
</dbReference>
<dbReference type="InterPro" id="IPR007396">
    <property type="entry name" value="TR_PAI2-type"/>
</dbReference>
<sequence>MYIPPHFSEISPDEIAGIMQDAPLACIVSQTPQGLIANHVPLLSAPDGTLIGHVALANDMHRLIDEGQEVMAIFRGEDAYVSPNFYPSKPEHHRHVPTWNYQVVHVYGTLRFQHDEQAKRAAVGLLTRIHERRLNGNDAWRMADAPADYLQQMLSNIVAFRLTVTRVLAKSKLSQNRDARDYFGAIAGLEASGHSGMARRMARLRDAGNEPT</sequence>
<protein>
    <submittedName>
        <fullName evidence="1">FMN-binding negative transcriptional regulator</fullName>
    </submittedName>
</protein>
<dbReference type="PIRSF" id="PIRSF010372">
    <property type="entry name" value="PaiB"/>
    <property type="match status" value="1"/>
</dbReference>
<comment type="caution">
    <text evidence="1">The sequence shown here is derived from an EMBL/GenBank/DDBJ whole genome shotgun (WGS) entry which is preliminary data.</text>
</comment>
<accession>A0ABU3EEY3</accession>
<dbReference type="EMBL" id="JAVRQI010000009">
    <property type="protein sequence ID" value="MDT1062801.1"/>
    <property type="molecule type" value="Genomic_DNA"/>
</dbReference>
<dbReference type="InterPro" id="IPR012349">
    <property type="entry name" value="Split_barrel_FMN-bd"/>
</dbReference>
<dbReference type="Pfam" id="PF04299">
    <property type="entry name" value="FMN_bind_2"/>
    <property type="match status" value="1"/>
</dbReference>
<dbReference type="SUPFAM" id="SSF50475">
    <property type="entry name" value="FMN-binding split barrel"/>
    <property type="match status" value="1"/>
</dbReference>
<gene>
    <name evidence="1" type="ORF">RM190_13060</name>
</gene>
<dbReference type="PANTHER" id="PTHR35802">
    <property type="entry name" value="PROTEASE SYNTHASE AND SPORULATION PROTEIN PAI 2"/>
    <property type="match status" value="1"/>
</dbReference>